<evidence type="ECO:0000313" key="3">
    <source>
        <dbReference type="Proteomes" id="UP000323142"/>
    </source>
</evidence>
<keyword evidence="1" id="KW-0732">Signal</keyword>
<sequence>MIARGFVAALAFAALVGPAAAQGAAQGTAKPTPTVGAVLEACAADMKSRCGAEPLSLGRVSACLRRNRESLAPGCQSFVAELRPARAGRGESLRPAREAVTKACEADVKAACGDNLSNRARGQCFRSNPDKMSEGCRSAMAELRRLQGESRRQRQAGAN</sequence>
<dbReference type="OrthoDB" id="7958331at2"/>
<proteinExistence type="predicted"/>
<accession>A0A5B2V992</accession>
<reference evidence="2 3" key="1">
    <citation type="submission" date="2019-09" db="EMBL/GenBank/DDBJ databases">
        <title>Salinarimonas rosea gen. nov., sp. nov., a new member of the a-2 subgroup of the Proteobacteria.</title>
        <authorList>
            <person name="Liu J."/>
        </authorList>
    </citation>
    <scope>NUCLEOTIDE SEQUENCE [LARGE SCALE GENOMIC DNA]</scope>
    <source>
        <strain evidence="2 3">BN140002</strain>
    </source>
</reference>
<feature type="chain" id="PRO_5023094903" description="Cysteine rich repeat-containing protein" evidence="1">
    <location>
        <begin position="22"/>
        <end position="159"/>
    </location>
</feature>
<name>A0A5B2V992_9HYPH</name>
<organism evidence="2 3">
    <name type="scientific">Salinarimonas soli</name>
    <dbReference type="NCBI Taxonomy" id="1638099"/>
    <lineage>
        <taxon>Bacteria</taxon>
        <taxon>Pseudomonadati</taxon>
        <taxon>Pseudomonadota</taxon>
        <taxon>Alphaproteobacteria</taxon>
        <taxon>Hyphomicrobiales</taxon>
        <taxon>Salinarimonadaceae</taxon>
        <taxon>Salinarimonas</taxon>
    </lineage>
</organism>
<dbReference type="Proteomes" id="UP000323142">
    <property type="component" value="Unassembled WGS sequence"/>
</dbReference>
<reference evidence="2 3" key="2">
    <citation type="submission" date="2019-09" db="EMBL/GenBank/DDBJ databases">
        <authorList>
            <person name="Jin C."/>
        </authorList>
    </citation>
    <scope>NUCLEOTIDE SEQUENCE [LARGE SCALE GENOMIC DNA]</scope>
    <source>
        <strain evidence="2 3">BN140002</strain>
    </source>
</reference>
<keyword evidence="3" id="KW-1185">Reference proteome</keyword>
<evidence type="ECO:0000313" key="2">
    <source>
        <dbReference type="EMBL" id="KAA2235020.1"/>
    </source>
</evidence>
<evidence type="ECO:0008006" key="4">
    <source>
        <dbReference type="Google" id="ProtNLM"/>
    </source>
</evidence>
<evidence type="ECO:0000256" key="1">
    <source>
        <dbReference type="SAM" id="SignalP"/>
    </source>
</evidence>
<protein>
    <recommendedName>
        <fullName evidence="4">Cysteine rich repeat-containing protein</fullName>
    </recommendedName>
</protein>
<dbReference type="AlphaFoldDB" id="A0A5B2V992"/>
<gene>
    <name evidence="2" type="ORF">F0L46_22045</name>
</gene>
<comment type="caution">
    <text evidence="2">The sequence shown here is derived from an EMBL/GenBank/DDBJ whole genome shotgun (WGS) entry which is preliminary data.</text>
</comment>
<feature type="signal peptide" evidence="1">
    <location>
        <begin position="1"/>
        <end position="21"/>
    </location>
</feature>
<dbReference type="EMBL" id="VUOA01000040">
    <property type="protein sequence ID" value="KAA2235020.1"/>
    <property type="molecule type" value="Genomic_DNA"/>
</dbReference>
<dbReference type="RefSeq" id="WP_149821629.1">
    <property type="nucleotide sequence ID" value="NZ_VUOA01000040.1"/>
</dbReference>